<organism evidence="4 5">
    <name type="scientific">Trapa incisa</name>
    <dbReference type="NCBI Taxonomy" id="236973"/>
    <lineage>
        <taxon>Eukaryota</taxon>
        <taxon>Viridiplantae</taxon>
        <taxon>Streptophyta</taxon>
        <taxon>Embryophyta</taxon>
        <taxon>Tracheophyta</taxon>
        <taxon>Spermatophyta</taxon>
        <taxon>Magnoliopsida</taxon>
        <taxon>eudicotyledons</taxon>
        <taxon>Gunneridae</taxon>
        <taxon>Pentapetalae</taxon>
        <taxon>rosids</taxon>
        <taxon>malvids</taxon>
        <taxon>Myrtales</taxon>
        <taxon>Lythraceae</taxon>
        <taxon>Trapa</taxon>
    </lineage>
</organism>
<evidence type="ECO:0000256" key="1">
    <source>
        <dbReference type="PROSITE-ProRule" id="PRU00175"/>
    </source>
</evidence>
<dbReference type="PANTHER" id="PTHR46519:SF3">
    <property type="entry name" value="RING_U-BOX SUPERFAMILY PROTEIN"/>
    <property type="match status" value="1"/>
</dbReference>
<evidence type="ECO:0000256" key="2">
    <source>
        <dbReference type="SAM" id="MobiDB-lite"/>
    </source>
</evidence>
<feature type="compositionally biased region" description="Polar residues" evidence="2">
    <location>
        <begin position="640"/>
        <end position="649"/>
    </location>
</feature>
<evidence type="ECO:0000313" key="5">
    <source>
        <dbReference type="Proteomes" id="UP001345219"/>
    </source>
</evidence>
<dbReference type="PROSITE" id="PS50089">
    <property type="entry name" value="ZF_RING_2"/>
    <property type="match status" value="1"/>
</dbReference>
<name>A0AAN7L066_9MYRT</name>
<dbReference type="AlphaFoldDB" id="A0AAN7L066"/>
<accession>A0AAN7L066</accession>
<dbReference type="Proteomes" id="UP001345219">
    <property type="component" value="Chromosome 22"/>
</dbReference>
<comment type="caution">
    <text evidence="4">The sequence shown here is derived from an EMBL/GenBank/DDBJ whole genome shotgun (WGS) entry which is preliminary data.</text>
</comment>
<dbReference type="GO" id="GO:0008270">
    <property type="term" value="F:zinc ion binding"/>
    <property type="evidence" value="ECO:0007669"/>
    <property type="project" value="UniProtKB-KW"/>
</dbReference>
<dbReference type="SUPFAM" id="SSF57850">
    <property type="entry name" value="RING/U-box"/>
    <property type="match status" value="1"/>
</dbReference>
<keyword evidence="1" id="KW-0862">Zinc</keyword>
<evidence type="ECO:0000313" key="4">
    <source>
        <dbReference type="EMBL" id="KAK4773633.1"/>
    </source>
</evidence>
<keyword evidence="5" id="KW-1185">Reference proteome</keyword>
<protein>
    <recommendedName>
        <fullName evidence="3">RING-type domain-containing protein</fullName>
    </recommendedName>
</protein>
<feature type="region of interest" description="Disordered" evidence="2">
    <location>
        <begin position="630"/>
        <end position="659"/>
    </location>
</feature>
<feature type="compositionally biased region" description="Polar residues" evidence="2">
    <location>
        <begin position="104"/>
        <end position="123"/>
    </location>
</feature>
<proteinExistence type="predicted"/>
<keyword evidence="1" id="KW-0863">Zinc-finger</keyword>
<dbReference type="EMBL" id="JAXIOK010000004">
    <property type="protein sequence ID" value="KAK4773633.1"/>
    <property type="molecule type" value="Genomic_DNA"/>
</dbReference>
<dbReference type="Gene3D" id="3.30.40.10">
    <property type="entry name" value="Zinc/RING finger domain, C3HC4 (zinc finger)"/>
    <property type="match status" value="1"/>
</dbReference>
<dbReference type="CDD" id="cd16647">
    <property type="entry name" value="mRING-HC-C3HC5_NEU1"/>
    <property type="match status" value="1"/>
</dbReference>
<dbReference type="Pfam" id="PF13920">
    <property type="entry name" value="zf-C3HC4_3"/>
    <property type="match status" value="1"/>
</dbReference>
<gene>
    <name evidence="4" type="ORF">SAY87_028652</name>
</gene>
<sequence length="826" mass="91256">MVIVGSHNLSVVDSSLLGEPQTTISSQHLDPGRSGNRASAILQMWREMADEHGLCHRDQVSEGLFQQGNTASSGSSSGMNASEISSSDHEVAMGDLLVSDDGQSELQGTTTNQHNIDCTQSSDLGEVERERVRKIFREWMSNGARECSSDVSCTSNNSRIVLGERDPSGDMREDQAAQIEQVRHGLISNKNQYPPGTGSTGRGIRKVCGRQVLHDMLKKSERDRQQEIQSLLEHQPVSQFAHRNRIQSLLRGRFLRNESYVVGERSCSSSASELGLLRQRQTVSGLREGFLSRMETRSRASSSLSRTSSSVDVNDNGSDQGHLICLDDSLNGTSEESRPSNIYNNTRELCDIGDDSEVNSGGITVLESTDGGEGRQDPIVENELSSHQRSGSVREGGGVSQDRATTGLSHESILDESPYHSHQVTEAPLVFSASRREETSSSNLLQHADDLGGSIAQNLTGQDSVDVVQQPDHDFENGDHHETTVEPVEQIDATDENVNVNQFGSSWLQDHYVNDDVEGSSYLFELPDDGNQDDDFQEAIQSWLGQPSSQDIVSNTQVRTFYLPDDNNVYNGELQELLSRRSVSNLLSSGFRQSLDQLIQSYVERQGQASDEPGIHENSLQNSTTAEHNLEQLDGDDGSQTDAIGSPQASFPALPVPSMPTQLHWDRDLHRDNWSQHDGHRHLGFEWDTISDLRIDMARLQQRMNDMQRMLGTCMSMQVELQRLIRQEVSAACSRSMASPVDSLNSSSESASDVCETNNLADDSKWEHVRKGVCCICLSSNIDSLLYRCGHMCTCLKCADRLVKSQGKCPMCRAPVVEVIRAYFIS</sequence>
<feature type="region of interest" description="Disordered" evidence="2">
    <location>
        <begin position="101"/>
        <end position="123"/>
    </location>
</feature>
<feature type="region of interest" description="Disordered" evidence="2">
    <location>
        <begin position="294"/>
        <end position="404"/>
    </location>
</feature>
<feature type="compositionally biased region" description="Polar residues" evidence="2">
    <location>
        <begin position="330"/>
        <end position="347"/>
    </location>
</feature>
<feature type="domain" description="RING-type" evidence="3">
    <location>
        <begin position="774"/>
        <end position="813"/>
    </location>
</feature>
<dbReference type="InterPro" id="IPR001841">
    <property type="entry name" value="Znf_RING"/>
</dbReference>
<feature type="region of interest" description="Disordered" evidence="2">
    <location>
        <begin position="66"/>
        <end position="86"/>
    </location>
</feature>
<dbReference type="InterPro" id="IPR013083">
    <property type="entry name" value="Znf_RING/FYVE/PHD"/>
</dbReference>
<reference evidence="4 5" key="1">
    <citation type="journal article" date="2023" name="Hortic Res">
        <title>Pangenome of water caltrop reveals structural variations and asymmetric subgenome divergence after allopolyploidization.</title>
        <authorList>
            <person name="Zhang X."/>
            <person name="Chen Y."/>
            <person name="Wang L."/>
            <person name="Yuan Y."/>
            <person name="Fang M."/>
            <person name="Shi L."/>
            <person name="Lu R."/>
            <person name="Comes H.P."/>
            <person name="Ma Y."/>
            <person name="Chen Y."/>
            <person name="Huang G."/>
            <person name="Zhou Y."/>
            <person name="Zheng Z."/>
            <person name="Qiu Y."/>
        </authorList>
    </citation>
    <scope>NUCLEOTIDE SEQUENCE [LARGE SCALE GENOMIC DNA]</scope>
    <source>
        <tissue evidence="4">Roots</tissue>
    </source>
</reference>
<keyword evidence="1" id="KW-0479">Metal-binding</keyword>
<evidence type="ECO:0000259" key="3">
    <source>
        <dbReference type="PROSITE" id="PS50089"/>
    </source>
</evidence>
<dbReference type="PANTHER" id="PTHR46519">
    <property type="entry name" value="RING/U-BOX SUPERFAMILY PROTEIN"/>
    <property type="match status" value="1"/>
</dbReference>
<feature type="compositionally biased region" description="Low complexity" evidence="2">
    <location>
        <begin position="72"/>
        <end position="85"/>
    </location>
</feature>
<feature type="compositionally biased region" description="Low complexity" evidence="2">
    <location>
        <begin position="299"/>
        <end position="319"/>
    </location>
</feature>